<dbReference type="PANTHER" id="PTHR46126:SF1">
    <property type="entry name" value="DYNACTIN SUBUNIT 5"/>
    <property type="match status" value="1"/>
</dbReference>
<evidence type="ECO:0000256" key="1">
    <source>
        <dbReference type="ARBA" id="ARBA00004245"/>
    </source>
</evidence>
<dbReference type="Proteomes" id="UP001629113">
    <property type="component" value="Unassembled WGS sequence"/>
</dbReference>
<dbReference type="EMBL" id="JBFCZG010000004">
    <property type="protein sequence ID" value="KAL3422821.1"/>
    <property type="molecule type" value="Genomic_DNA"/>
</dbReference>
<evidence type="ECO:0000256" key="4">
    <source>
        <dbReference type="ARBA" id="ARBA00034706"/>
    </source>
</evidence>
<dbReference type="Gene3D" id="2.160.10.10">
    <property type="entry name" value="Hexapeptide repeat proteins"/>
    <property type="match status" value="1"/>
</dbReference>
<dbReference type="PANTHER" id="PTHR46126">
    <property type="entry name" value="DYNACTIN SUBUNIT 5"/>
    <property type="match status" value="1"/>
</dbReference>
<dbReference type="Pfam" id="PF21711">
    <property type="entry name" value="DCTN5"/>
    <property type="match status" value="2"/>
</dbReference>
<keyword evidence="7" id="KW-1185">Reference proteome</keyword>
<organism evidence="6 7">
    <name type="scientific">Phlyctema vagabunda</name>
    <dbReference type="NCBI Taxonomy" id="108571"/>
    <lineage>
        <taxon>Eukaryota</taxon>
        <taxon>Fungi</taxon>
        <taxon>Dikarya</taxon>
        <taxon>Ascomycota</taxon>
        <taxon>Pezizomycotina</taxon>
        <taxon>Leotiomycetes</taxon>
        <taxon>Helotiales</taxon>
        <taxon>Dermateaceae</taxon>
        <taxon>Phlyctema</taxon>
    </lineage>
</organism>
<comment type="subcellular location">
    <subcellularLocation>
        <location evidence="1">Cytoplasm</location>
        <location evidence="1">Cytoskeleton</location>
    </subcellularLocation>
</comment>
<reference evidence="6 7" key="1">
    <citation type="submission" date="2024-06" db="EMBL/GenBank/DDBJ databases">
        <title>Complete genome of Phlyctema vagabunda strain 19-DSS-EL-015.</title>
        <authorList>
            <person name="Fiorenzani C."/>
        </authorList>
    </citation>
    <scope>NUCLEOTIDE SEQUENCE [LARGE SCALE GENOMIC DNA]</scope>
    <source>
        <strain evidence="6 7">19-DSS-EL-015</strain>
    </source>
</reference>
<accession>A0ABR4PHL0</accession>
<sequence length="192" mass="20219">MSKKPAKGEYIETDTGNKVSRKCQIVGSTNIILGGKTIIQAEVIIRGDLLRTLPSSSSRSAPSGGQSNVAVAIGRYCVFSTGCALRPPGKLFQGQFSHYPLKIGDHVYVGPASVVEAALIGNHVHVGKGCVIGKFAIIKDFVKILDGTVIPANMVIPSFSIVGGKPGRVVGEVPEGGQEAFDLRDLYRTIGN</sequence>
<dbReference type="SUPFAM" id="SSF51161">
    <property type="entry name" value="Trimeric LpxA-like enzymes"/>
    <property type="match status" value="1"/>
</dbReference>
<comment type="caution">
    <text evidence="6">The sequence shown here is derived from an EMBL/GenBank/DDBJ whole genome shotgun (WGS) entry which is preliminary data.</text>
</comment>
<protein>
    <recommendedName>
        <fullName evidence="5">Dynactin subunit 5</fullName>
    </recommendedName>
</protein>
<evidence type="ECO:0000256" key="3">
    <source>
        <dbReference type="ARBA" id="ARBA00023212"/>
    </source>
</evidence>
<dbReference type="CDD" id="cd03359">
    <property type="entry name" value="LbH_Dynactin_5"/>
    <property type="match status" value="1"/>
</dbReference>
<evidence type="ECO:0000256" key="5">
    <source>
        <dbReference type="ARBA" id="ARBA00034865"/>
    </source>
</evidence>
<proteinExistence type="inferred from homology"/>
<evidence type="ECO:0000256" key="2">
    <source>
        <dbReference type="ARBA" id="ARBA00022490"/>
    </source>
</evidence>
<comment type="similarity">
    <text evidence="4">Belongs to the dynactin subunits 5/6 family. Dynactin subunit 5 subfamily.</text>
</comment>
<evidence type="ECO:0000313" key="6">
    <source>
        <dbReference type="EMBL" id="KAL3422821.1"/>
    </source>
</evidence>
<evidence type="ECO:0000313" key="7">
    <source>
        <dbReference type="Proteomes" id="UP001629113"/>
    </source>
</evidence>
<keyword evidence="3" id="KW-0206">Cytoskeleton</keyword>
<dbReference type="InterPro" id="IPR047125">
    <property type="entry name" value="DCTN5"/>
</dbReference>
<dbReference type="InterPro" id="IPR011004">
    <property type="entry name" value="Trimer_LpxA-like_sf"/>
</dbReference>
<name>A0ABR4PHL0_9HELO</name>
<gene>
    <name evidence="6" type="ORF">PVAG01_04568</name>
</gene>
<keyword evidence="2" id="KW-0963">Cytoplasm</keyword>